<feature type="compositionally biased region" description="Pro residues" evidence="1">
    <location>
        <begin position="1"/>
        <end position="10"/>
    </location>
</feature>
<proteinExistence type="predicted"/>
<feature type="non-terminal residue" evidence="2">
    <location>
        <position position="52"/>
    </location>
</feature>
<reference evidence="2 3" key="1">
    <citation type="submission" date="2018-10" db="EMBL/GenBank/DDBJ databases">
        <authorList>
            <person name="Ekblom R."/>
            <person name="Jareborg N."/>
        </authorList>
    </citation>
    <scope>NUCLEOTIDE SEQUENCE [LARGE SCALE GENOMIC DNA]</scope>
    <source>
        <tissue evidence="2">Muscle</tissue>
    </source>
</reference>
<feature type="non-terminal residue" evidence="2">
    <location>
        <position position="1"/>
    </location>
</feature>
<dbReference type="Proteomes" id="UP000269945">
    <property type="component" value="Unassembled WGS sequence"/>
</dbReference>
<dbReference type="EMBL" id="CYRY02012031">
    <property type="protein sequence ID" value="VCW79450.1"/>
    <property type="molecule type" value="Genomic_DNA"/>
</dbReference>
<keyword evidence="3" id="KW-1185">Reference proteome</keyword>
<evidence type="ECO:0000256" key="1">
    <source>
        <dbReference type="SAM" id="MobiDB-lite"/>
    </source>
</evidence>
<evidence type="ECO:0000313" key="3">
    <source>
        <dbReference type="Proteomes" id="UP000269945"/>
    </source>
</evidence>
<comment type="caution">
    <text evidence="2">The sequence shown here is derived from an EMBL/GenBank/DDBJ whole genome shotgun (WGS) entry which is preliminary data.</text>
</comment>
<gene>
    <name evidence="2" type="ORF">BN2614_LOCUS1</name>
</gene>
<name>A0A9X9LQR8_GULGU</name>
<protein>
    <submittedName>
        <fullName evidence="2">Uncharacterized protein</fullName>
    </submittedName>
</protein>
<feature type="region of interest" description="Disordered" evidence="1">
    <location>
        <begin position="1"/>
        <end position="22"/>
    </location>
</feature>
<sequence length="52" mass="5462">CAGPWPPSPLPAWREPKSSRHGWGSFSTNQSWALILGALASLSGTANTAKRG</sequence>
<evidence type="ECO:0000313" key="2">
    <source>
        <dbReference type="EMBL" id="VCW79450.1"/>
    </source>
</evidence>
<accession>A0A9X9LQR8</accession>
<dbReference type="AlphaFoldDB" id="A0A9X9LQR8"/>
<organism evidence="2 3">
    <name type="scientific">Gulo gulo</name>
    <name type="common">Wolverine</name>
    <name type="synonym">Gluton</name>
    <dbReference type="NCBI Taxonomy" id="48420"/>
    <lineage>
        <taxon>Eukaryota</taxon>
        <taxon>Metazoa</taxon>
        <taxon>Chordata</taxon>
        <taxon>Craniata</taxon>
        <taxon>Vertebrata</taxon>
        <taxon>Euteleostomi</taxon>
        <taxon>Mammalia</taxon>
        <taxon>Eutheria</taxon>
        <taxon>Laurasiatheria</taxon>
        <taxon>Carnivora</taxon>
        <taxon>Caniformia</taxon>
        <taxon>Musteloidea</taxon>
        <taxon>Mustelidae</taxon>
        <taxon>Guloninae</taxon>
        <taxon>Gulo</taxon>
    </lineage>
</organism>